<feature type="domain" description="Teneurin-like YD-shell" evidence="2">
    <location>
        <begin position="36"/>
        <end position="132"/>
    </location>
</feature>
<protein>
    <recommendedName>
        <fullName evidence="2">Teneurin-like YD-shell domain-containing protein</fullName>
    </recommendedName>
</protein>
<dbReference type="Proteomes" id="UP000217250">
    <property type="component" value="Chromosome"/>
</dbReference>
<dbReference type="OrthoDB" id="1450377at2"/>
<dbReference type="InterPro" id="IPR022385">
    <property type="entry name" value="Rhs_assc_core"/>
</dbReference>
<organism evidence="3 4">
    <name type="scientific">Capnocytophaga gingivalis</name>
    <dbReference type="NCBI Taxonomy" id="1017"/>
    <lineage>
        <taxon>Bacteria</taxon>
        <taxon>Pseudomonadati</taxon>
        <taxon>Bacteroidota</taxon>
        <taxon>Flavobacteriia</taxon>
        <taxon>Flavobacteriales</taxon>
        <taxon>Flavobacteriaceae</taxon>
        <taxon>Capnocytophaga</taxon>
    </lineage>
</organism>
<gene>
    <name evidence="3" type="ORF">CGC50_10790</name>
</gene>
<evidence type="ECO:0000256" key="1">
    <source>
        <dbReference type="ARBA" id="ARBA00022737"/>
    </source>
</evidence>
<name>A0A250FQY4_9FLAO</name>
<dbReference type="EMBL" id="CP022386">
    <property type="protein sequence ID" value="ATA87592.1"/>
    <property type="molecule type" value="Genomic_DNA"/>
</dbReference>
<dbReference type="AlphaFoldDB" id="A0A250FQY4"/>
<dbReference type="RefSeq" id="WP_095910822.1">
    <property type="nucleotide sequence ID" value="NZ_CP022386.1"/>
</dbReference>
<sequence>MASTFRFVWDGNVLLHETFKKDNSENTELTTWVFEGFVPTAKLVNGKAYSIISDHLGTPILAIDSDGMEVWNRQLDIYGRVRKEYKHSSLGDDVFPFVPFLYQGQYYDFETNLAYNRFRYYSPETGAYISQDPIKLNANNPNIYAYVEDSNWWIDVFGLAKHHTIPRRIYNPRKSKRADGSTYRPEPLVPEEVAKDKRVKGTKNSPNMWDIPDDIHKDIHNPNSEISKKNGGDYNTIFINRINQIEGDVTTEKILAIREQIAKDFEIDQYKPKKKQNDCKSK</sequence>
<reference evidence="4" key="1">
    <citation type="submission" date="2017-06" db="EMBL/GenBank/DDBJ databases">
        <title>Capnocytophaga spp. assemblies.</title>
        <authorList>
            <person name="Gulvik C.A."/>
        </authorList>
    </citation>
    <scope>NUCLEOTIDE SEQUENCE [LARGE SCALE GENOMIC DNA]</scope>
    <source>
        <strain evidence="4">H1496</strain>
    </source>
</reference>
<dbReference type="NCBIfam" id="TIGR03696">
    <property type="entry name" value="Rhs_assc_core"/>
    <property type="match status" value="1"/>
</dbReference>
<dbReference type="InterPro" id="IPR050708">
    <property type="entry name" value="T6SS_VgrG/RHS"/>
</dbReference>
<dbReference type="PANTHER" id="PTHR32305:SF15">
    <property type="entry name" value="PROTEIN RHSA-RELATED"/>
    <property type="match status" value="1"/>
</dbReference>
<dbReference type="InterPro" id="IPR056823">
    <property type="entry name" value="TEN-like_YD-shell"/>
</dbReference>
<dbReference type="Gene3D" id="2.180.10.10">
    <property type="entry name" value="RHS repeat-associated core"/>
    <property type="match status" value="1"/>
</dbReference>
<evidence type="ECO:0000313" key="4">
    <source>
        <dbReference type="Proteomes" id="UP000217250"/>
    </source>
</evidence>
<accession>A0A250FQY4</accession>
<keyword evidence="1" id="KW-0677">Repeat</keyword>
<dbReference type="Pfam" id="PF25023">
    <property type="entry name" value="TEN_YD-shell"/>
    <property type="match status" value="1"/>
</dbReference>
<dbReference type="KEGG" id="cgh:CGC50_10790"/>
<evidence type="ECO:0000259" key="2">
    <source>
        <dbReference type="Pfam" id="PF25023"/>
    </source>
</evidence>
<dbReference type="PANTHER" id="PTHR32305">
    <property type="match status" value="1"/>
</dbReference>
<dbReference type="GeneID" id="84809037"/>
<proteinExistence type="predicted"/>
<evidence type="ECO:0000313" key="3">
    <source>
        <dbReference type="EMBL" id="ATA87592.1"/>
    </source>
</evidence>